<dbReference type="PANTHER" id="PTHR33198">
    <property type="entry name" value="ANK_REP_REGION DOMAIN-CONTAINING PROTEIN-RELATED"/>
    <property type="match status" value="1"/>
</dbReference>
<evidence type="ECO:0000313" key="2">
    <source>
        <dbReference type="EMBL" id="VDI15404.1"/>
    </source>
</evidence>
<evidence type="ECO:0000313" key="3">
    <source>
        <dbReference type="Proteomes" id="UP000596742"/>
    </source>
</evidence>
<proteinExistence type="predicted"/>
<comment type="caution">
    <text evidence="2">The sequence shown here is derived from an EMBL/GenBank/DDBJ whole genome shotgun (WGS) entry which is preliminary data.</text>
</comment>
<feature type="region of interest" description="Disordered" evidence="1">
    <location>
        <begin position="153"/>
        <end position="177"/>
    </location>
</feature>
<dbReference type="Proteomes" id="UP000596742">
    <property type="component" value="Unassembled WGS sequence"/>
</dbReference>
<keyword evidence="3" id="KW-1185">Reference proteome</keyword>
<sequence>MAASLPIFSSFPVHENNAEIRWRQQTTKSTLVTLRWRRVNEVFDTLDNTGEDFAAAKHKLTAYFAPKKNTEYEIYKFRQAKQTSDETIDSFHTRLRQLAVNCEFTEPSIEVKSQIIQGCHSTRLRRKALREDTTLEGLISSARALELSEKQATEIEQSDKQSANAVRKGVGKRRNGPRFLQTQMDQNVKKRTTNTCRNCGGDFQHANKCPAFGKSCNSCKKLNHFLPLYVDPNVWMELALSNEK</sequence>
<dbReference type="OrthoDB" id="10068383at2759"/>
<name>A0A8B6D850_MYTGA</name>
<dbReference type="PANTHER" id="PTHR33198:SF20">
    <property type="entry name" value="RETROTRANSPOSON GAG DOMAIN-CONTAINING PROTEIN"/>
    <property type="match status" value="1"/>
</dbReference>
<protein>
    <recommendedName>
        <fullName evidence="4">Retrotransposon gag domain-containing protein</fullName>
    </recommendedName>
</protein>
<organism evidence="2 3">
    <name type="scientific">Mytilus galloprovincialis</name>
    <name type="common">Mediterranean mussel</name>
    <dbReference type="NCBI Taxonomy" id="29158"/>
    <lineage>
        <taxon>Eukaryota</taxon>
        <taxon>Metazoa</taxon>
        <taxon>Spiralia</taxon>
        <taxon>Lophotrochozoa</taxon>
        <taxon>Mollusca</taxon>
        <taxon>Bivalvia</taxon>
        <taxon>Autobranchia</taxon>
        <taxon>Pteriomorphia</taxon>
        <taxon>Mytilida</taxon>
        <taxon>Mytiloidea</taxon>
        <taxon>Mytilidae</taxon>
        <taxon>Mytilinae</taxon>
        <taxon>Mytilus</taxon>
    </lineage>
</organism>
<accession>A0A8B6D850</accession>
<dbReference type="EMBL" id="UYJE01002974">
    <property type="protein sequence ID" value="VDI15404.1"/>
    <property type="molecule type" value="Genomic_DNA"/>
</dbReference>
<gene>
    <name evidence="2" type="ORF">MGAL_10B042792</name>
</gene>
<dbReference type="AlphaFoldDB" id="A0A8B6D850"/>
<reference evidence="2" key="1">
    <citation type="submission" date="2018-11" db="EMBL/GenBank/DDBJ databases">
        <authorList>
            <person name="Alioto T."/>
            <person name="Alioto T."/>
        </authorList>
    </citation>
    <scope>NUCLEOTIDE SEQUENCE</scope>
</reference>
<evidence type="ECO:0000256" key="1">
    <source>
        <dbReference type="SAM" id="MobiDB-lite"/>
    </source>
</evidence>
<evidence type="ECO:0008006" key="4">
    <source>
        <dbReference type="Google" id="ProtNLM"/>
    </source>
</evidence>